<accession>A0A0F5VH14</accession>
<proteinExistence type="predicted"/>
<keyword evidence="1" id="KW-0472">Membrane</keyword>
<name>A0A0F5VH14_9GAMM</name>
<keyword evidence="1" id="KW-0812">Transmembrane</keyword>
<sequence length="141" mass="15197">MKHQVLGISLTAILTIQLSGCGVLLHPERKGQRGGQIDPAIAVLDAAGLLLFVVPGLIAFGVDLYYGTIYLPGTAKTLNEDELNMLKSQDGQIQPVQLARLVSEQTGQHIQPEAMVSYSVGSVDELKFMLTEVQIHKKTAS</sequence>
<evidence type="ECO:0000256" key="1">
    <source>
        <dbReference type="SAM" id="Phobius"/>
    </source>
</evidence>
<gene>
    <name evidence="2" type="ORF">KY46_04805</name>
</gene>
<organism evidence="2 3">
    <name type="scientific">Photobacterium halotolerans</name>
    <dbReference type="NCBI Taxonomy" id="265726"/>
    <lineage>
        <taxon>Bacteria</taxon>
        <taxon>Pseudomonadati</taxon>
        <taxon>Pseudomonadota</taxon>
        <taxon>Gammaproteobacteria</taxon>
        <taxon>Vibrionales</taxon>
        <taxon>Vibrionaceae</taxon>
        <taxon>Photobacterium</taxon>
    </lineage>
</organism>
<dbReference type="OrthoDB" id="6105601at2"/>
<protein>
    <submittedName>
        <fullName evidence="2">Uncharacterized protein</fullName>
    </submittedName>
</protein>
<dbReference type="Proteomes" id="UP000033633">
    <property type="component" value="Unassembled WGS sequence"/>
</dbReference>
<comment type="caution">
    <text evidence="2">The sequence shown here is derived from an EMBL/GenBank/DDBJ whole genome shotgun (WGS) entry which is preliminary data.</text>
</comment>
<keyword evidence="1" id="KW-1133">Transmembrane helix</keyword>
<dbReference type="AlphaFoldDB" id="A0A0F5VH14"/>
<evidence type="ECO:0000313" key="2">
    <source>
        <dbReference type="EMBL" id="KKD01087.1"/>
    </source>
</evidence>
<reference evidence="2 3" key="1">
    <citation type="submission" date="2014-12" db="EMBL/GenBank/DDBJ databases">
        <title>Mercury Reductase activity and rhizosphere competence traits in the genome of root associated Photobacterium halotolerans MELD1.</title>
        <authorList>
            <person name="Mathew D.C."/>
            <person name="Huang C.-C."/>
        </authorList>
    </citation>
    <scope>NUCLEOTIDE SEQUENCE [LARGE SCALE GENOMIC DNA]</scope>
    <source>
        <strain evidence="2 3">MELD1</strain>
    </source>
</reference>
<dbReference type="PATRIC" id="fig|265726.11.peg.2326"/>
<dbReference type="RefSeq" id="WP_046219459.1">
    <property type="nucleotide sequence ID" value="NZ_JWYV01000002.1"/>
</dbReference>
<dbReference type="STRING" id="265726.KY46_04805"/>
<feature type="transmembrane region" description="Helical" evidence="1">
    <location>
        <begin position="40"/>
        <end position="66"/>
    </location>
</feature>
<dbReference type="EMBL" id="JWYV01000002">
    <property type="protein sequence ID" value="KKD01087.1"/>
    <property type="molecule type" value="Genomic_DNA"/>
</dbReference>
<keyword evidence="3" id="KW-1185">Reference proteome</keyword>
<evidence type="ECO:0000313" key="3">
    <source>
        <dbReference type="Proteomes" id="UP000033633"/>
    </source>
</evidence>